<dbReference type="InterPro" id="IPR032076">
    <property type="entry name" value="TTC5_OB"/>
</dbReference>
<proteinExistence type="inferred from homology"/>
<dbReference type="InterPro" id="IPR011990">
    <property type="entry name" value="TPR-like_helical_dom_sf"/>
</dbReference>
<evidence type="ECO:0000256" key="2">
    <source>
        <dbReference type="ARBA" id="ARBA00038210"/>
    </source>
</evidence>
<dbReference type="InterPro" id="IPR019734">
    <property type="entry name" value="TPR_rpt"/>
</dbReference>
<evidence type="ECO:0000313" key="6">
    <source>
        <dbReference type="EMBL" id="CAH0393484.1"/>
    </source>
</evidence>
<evidence type="ECO:0000256" key="4">
    <source>
        <dbReference type="PROSITE-ProRule" id="PRU00339"/>
    </source>
</evidence>
<sequence>MEPTKGSQSGGTIDKEAANKLIEDLNKAVTDLYEFEENYFTNHPISDAPKKTDHVQEKLNETLSRLKSEFDQLKDFPECEVRAQCYYLLGRALNIHPAFNPEAEEALSKAIKLDPSLVNAWNELGECFWKKNDMEEAKNCFNGALKRSHNKVSLRNLSMISRQEAAKSTKECKEKIDIGVQYAKDALSLDPCDGLSWSVLGNAHLSAFFSIQQNPRTLKQAMSAYYQAEKDPVAQNKSDLHYNKGVALKYEEEYKEALESFERAKNLEPSWELPGLKQEQLLKYLTNTQILVNQHGRLKAKKLASLQNTLDEKSLGPYAGGNFTSASGTSVTLTSIPFSKLKEGVNSEKVILGFVVCSIHDDDSVPFSFCLTDEEKTTIVVTVYNLAQGKGVIIGDTVAIPEPFVTFNDFSFQDKKFQFTSVRIDNPLVMVVNGKKVKKDQLASTQLSVFKVIQ</sequence>
<dbReference type="InterPro" id="IPR038645">
    <property type="entry name" value="TTC5_OB_sf"/>
</dbReference>
<dbReference type="EMBL" id="OU963868">
    <property type="protein sequence ID" value="CAH0393484.1"/>
    <property type="molecule type" value="Genomic_DNA"/>
</dbReference>
<dbReference type="AlphaFoldDB" id="A0A9P0ALT8"/>
<accession>A0A9P0ALT8</accession>
<reference evidence="6" key="1">
    <citation type="submission" date="2021-12" db="EMBL/GenBank/DDBJ databases">
        <authorList>
            <person name="King R."/>
        </authorList>
    </citation>
    <scope>NUCLEOTIDE SEQUENCE</scope>
</reference>
<evidence type="ECO:0000256" key="1">
    <source>
        <dbReference type="ARBA" id="ARBA00022803"/>
    </source>
</evidence>
<dbReference type="PANTHER" id="PTHR12558">
    <property type="entry name" value="CELL DIVISION CYCLE 16,23,27"/>
    <property type="match status" value="1"/>
</dbReference>
<evidence type="ECO:0000259" key="5">
    <source>
        <dbReference type="Pfam" id="PF16669"/>
    </source>
</evidence>
<feature type="repeat" description="TPR" evidence="4">
    <location>
        <begin position="238"/>
        <end position="271"/>
    </location>
</feature>
<gene>
    <name evidence="6" type="ORF">BEMITA_LOCUS11879</name>
</gene>
<organism evidence="6 7">
    <name type="scientific">Bemisia tabaci</name>
    <name type="common">Sweetpotato whitefly</name>
    <name type="synonym">Aleurodes tabaci</name>
    <dbReference type="NCBI Taxonomy" id="7038"/>
    <lineage>
        <taxon>Eukaryota</taxon>
        <taxon>Metazoa</taxon>
        <taxon>Ecdysozoa</taxon>
        <taxon>Arthropoda</taxon>
        <taxon>Hexapoda</taxon>
        <taxon>Insecta</taxon>
        <taxon>Pterygota</taxon>
        <taxon>Neoptera</taxon>
        <taxon>Paraneoptera</taxon>
        <taxon>Hemiptera</taxon>
        <taxon>Sternorrhyncha</taxon>
        <taxon>Aleyrodoidea</taxon>
        <taxon>Aleyrodidae</taxon>
        <taxon>Aleyrodinae</taxon>
        <taxon>Bemisia</taxon>
    </lineage>
</organism>
<feature type="domain" description="Tetratricopeptide repeat protein 5 OB fold" evidence="5">
    <location>
        <begin position="333"/>
        <end position="445"/>
    </location>
</feature>
<name>A0A9P0ALT8_BEMTA</name>
<dbReference type="SMART" id="SM00028">
    <property type="entry name" value="TPR"/>
    <property type="match status" value="3"/>
</dbReference>
<dbReference type="KEGG" id="btab:109031416"/>
<keyword evidence="1 4" id="KW-0802">TPR repeat</keyword>
<dbReference type="PANTHER" id="PTHR12558:SF13">
    <property type="entry name" value="CELL DIVISION CYCLE PROTEIN 27 HOMOLOG"/>
    <property type="match status" value="1"/>
</dbReference>
<dbReference type="Pfam" id="PF16669">
    <property type="entry name" value="TTC5_OB"/>
    <property type="match status" value="1"/>
</dbReference>
<dbReference type="Proteomes" id="UP001152759">
    <property type="component" value="Chromosome 7"/>
</dbReference>
<dbReference type="PROSITE" id="PS50005">
    <property type="entry name" value="TPR"/>
    <property type="match status" value="2"/>
</dbReference>
<dbReference type="Gene3D" id="1.25.40.10">
    <property type="entry name" value="Tetratricopeptide repeat domain"/>
    <property type="match status" value="1"/>
</dbReference>
<evidence type="ECO:0000313" key="7">
    <source>
        <dbReference type="Proteomes" id="UP001152759"/>
    </source>
</evidence>
<keyword evidence="7" id="KW-1185">Reference proteome</keyword>
<dbReference type="Gene3D" id="2.40.50.550">
    <property type="match status" value="1"/>
</dbReference>
<dbReference type="Pfam" id="PF13181">
    <property type="entry name" value="TPR_8"/>
    <property type="match status" value="2"/>
</dbReference>
<feature type="repeat" description="TPR" evidence="4">
    <location>
        <begin position="118"/>
        <end position="151"/>
    </location>
</feature>
<dbReference type="SUPFAM" id="SSF48452">
    <property type="entry name" value="TPR-like"/>
    <property type="match status" value="1"/>
</dbReference>
<comment type="similarity">
    <text evidence="2">Belongs to the APC3/CDC27 family.</text>
</comment>
<evidence type="ECO:0000256" key="3">
    <source>
        <dbReference type="ARBA" id="ARBA00039307"/>
    </source>
</evidence>
<protein>
    <recommendedName>
        <fullName evidence="3">Cell division cycle protein 27 homolog</fullName>
    </recommendedName>
</protein>